<keyword evidence="9" id="KW-1185">Reference proteome</keyword>
<dbReference type="PROSITE" id="PS50102">
    <property type="entry name" value="RRM"/>
    <property type="match status" value="2"/>
</dbReference>
<dbReference type="Pfam" id="PF01585">
    <property type="entry name" value="G-patch"/>
    <property type="match status" value="1"/>
</dbReference>
<feature type="compositionally biased region" description="Basic and acidic residues" evidence="5">
    <location>
        <begin position="46"/>
        <end position="83"/>
    </location>
</feature>
<evidence type="ECO:0008006" key="10">
    <source>
        <dbReference type="Google" id="ProtNLM"/>
    </source>
</evidence>
<dbReference type="PANTHER" id="PTHR13948">
    <property type="entry name" value="RNA-BINDING PROTEIN"/>
    <property type="match status" value="1"/>
</dbReference>
<keyword evidence="3" id="KW-0539">Nucleus</keyword>
<feature type="region of interest" description="Disordered" evidence="5">
    <location>
        <begin position="1"/>
        <end position="83"/>
    </location>
</feature>
<feature type="compositionally biased region" description="Basic residues" evidence="5">
    <location>
        <begin position="14"/>
        <end position="35"/>
    </location>
</feature>
<dbReference type="Proteomes" id="UP000696485">
    <property type="component" value="Unassembled WGS sequence"/>
</dbReference>
<feature type="domain" description="G-patch" evidence="7">
    <location>
        <begin position="665"/>
        <end position="711"/>
    </location>
</feature>
<feature type="domain" description="RRM" evidence="6">
    <location>
        <begin position="86"/>
        <end position="167"/>
    </location>
</feature>
<evidence type="ECO:0000256" key="5">
    <source>
        <dbReference type="SAM" id="MobiDB-lite"/>
    </source>
</evidence>
<evidence type="ECO:0000256" key="3">
    <source>
        <dbReference type="ARBA" id="ARBA00023242"/>
    </source>
</evidence>
<name>A0A9P5VN47_9FUNG</name>
<dbReference type="PROSITE" id="PS50174">
    <property type="entry name" value="G_PATCH"/>
    <property type="match status" value="1"/>
</dbReference>
<dbReference type="EMBL" id="JAAAUY010000230">
    <property type="protein sequence ID" value="KAF9332951.1"/>
    <property type="molecule type" value="Genomic_DNA"/>
</dbReference>
<evidence type="ECO:0000313" key="8">
    <source>
        <dbReference type="EMBL" id="KAF9332951.1"/>
    </source>
</evidence>
<dbReference type="GO" id="GO:0005634">
    <property type="term" value="C:nucleus"/>
    <property type="evidence" value="ECO:0007669"/>
    <property type="project" value="UniProtKB-SubCell"/>
</dbReference>
<dbReference type="Pfam" id="PF00076">
    <property type="entry name" value="RRM_1"/>
    <property type="match status" value="2"/>
</dbReference>
<dbReference type="SUPFAM" id="SSF54928">
    <property type="entry name" value="RNA-binding domain, RBD"/>
    <property type="match status" value="1"/>
</dbReference>
<dbReference type="PANTHER" id="PTHR13948:SF3">
    <property type="entry name" value="FI21118P1"/>
    <property type="match status" value="1"/>
</dbReference>
<feature type="compositionally biased region" description="Basic and acidic residues" evidence="5">
    <location>
        <begin position="597"/>
        <end position="614"/>
    </location>
</feature>
<proteinExistence type="predicted"/>
<feature type="region of interest" description="Disordered" evidence="5">
    <location>
        <begin position="166"/>
        <end position="208"/>
    </location>
</feature>
<dbReference type="InterPro" id="IPR000504">
    <property type="entry name" value="RRM_dom"/>
</dbReference>
<dbReference type="InterPro" id="IPR035979">
    <property type="entry name" value="RBD_domain_sf"/>
</dbReference>
<organism evidence="8 9">
    <name type="scientific">Podila minutissima</name>
    <dbReference type="NCBI Taxonomy" id="64525"/>
    <lineage>
        <taxon>Eukaryota</taxon>
        <taxon>Fungi</taxon>
        <taxon>Fungi incertae sedis</taxon>
        <taxon>Mucoromycota</taxon>
        <taxon>Mortierellomycotina</taxon>
        <taxon>Mortierellomycetes</taxon>
        <taxon>Mortierellales</taxon>
        <taxon>Mortierellaceae</taxon>
        <taxon>Podila</taxon>
    </lineage>
</organism>
<dbReference type="SMART" id="SM00360">
    <property type="entry name" value="RRM"/>
    <property type="match status" value="2"/>
</dbReference>
<feature type="region of interest" description="Disordered" evidence="5">
    <location>
        <begin position="569"/>
        <end position="666"/>
    </location>
</feature>
<comment type="subcellular location">
    <subcellularLocation>
        <location evidence="1">Nucleus</location>
    </subcellularLocation>
</comment>
<feature type="compositionally biased region" description="Low complexity" evidence="5">
    <location>
        <begin position="579"/>
        <end position="590"/>
    </location>
</feature>
<evidence type="ECO:0000256" key="2">
    <source>
        <dbReference type="ARBA" id="ARBA00022884"/>
    </source>
</evidence>
<evidence type="ECO:0000256" key="1">
    <source>
        <dbReference type="ARBA" id="ARBA00004123"/>
    </source>
</evidence>
<feature type="domain" description="RRM" evidence="6">
    <location>
        <begin position="222"/>
        <end position="302"/>
    </location>
</feature>
<dbReference type="InterPro" id="IPR000467">
    <property type="entry name" value="G_patch_dom"/>
</dbReference>
<accession>A0A9P5VN47</accession>
<feature type="compositionally biased region" description="Low complexity" evidence="5">
    <location>
        <begin position="36"/>
        <end position="45"/>
    </location>
</feature>
<protein>
    <recommendedName>
        <fullName evidence="10">RNA-binding protein</fullName>
    </recommendedName>
</protein>
<feature type="region of interest" description="Disordered" evidence="5">
    <location>
        <begin position="702"/>
        <end position="725"/>
    </location>
</feature>
<evidence type="ECO:0000259" key="6">
    <source>
        <dbReference type="PROSITE" id="PS50102"/>
    </source>
</evidence>
<dbReference type="Gene3D" id="3.30.70.330">
    <property type="match status" value="2"/>
</dbReference>
<feature type="compositionally biased region" description="Gly residues" evidence="5">
    <location>
        <begin position="631"/>
        <end position="644"/>
    </location>
</feature>
<feature type="compositionally biased region" description="Polar residues" evidence="5">
    <location>
        <begin position="187"/>
        <end position="200"/>
    </location>
</feature>
<comment type="caution">
    <text evidence="8">The sequence shown here is derived from an EMBL/GenBank/DDBJ whole genome shotgun (WGS) entry which is preliminary data.</text>
</comment>
<gene>
    <name evidence="8" type="ORF">BG006_004170</name>
</gene>
<dbReference type="InterPro" id="IPR012677">
    <property type="entry name" value="Nucleotide-bd_a/b_plait_sf"/>
</dbReference>
<dbReference type="SMART" id="SM00443">
    <property type="entry name" value="G_patch"/>
    <property type="match status" value="1"/>
</dbReference>
<keyword evidence="2 4" id="KW-0694">RNA-binding</keyword>
<dbReference type="GO" id="GO:0000398">
    <property type="term" value="P:mRNA splicing, via spliceosome"/>
    <property type="evidence" value="ECO:0007669"/>
    <property type="project" value="TreeGrafter"/>
</dbReference>
<sequence>MSHQSRHNNDHDRGRRSRSRSTSRSRSRSRSRSPGRYRSEGSNYRQRFDRDRSRDRVSYDRGFDRQRNQNDRRPSWRNDSHGEPQLEIMLQGLPASCEEDDIRAIILDQGDIGLESVRIARDRQTGISRGFAFIRFLSLQCAQEFMRHWAPSIKIGQNWARLAYSNNPGRDRKQGSGFSSHPDRSNWHSGHSQQQYTTHNPMEHQAPSMNVGARDIGQVPNAMLIVVDLPPLINESHVWNALRLLGPLKRVMMVKDRQSRISWGFCFAEFEDIKSATFALESTISSPLRIQTNPVTMHYAHHGSFMPAYAPTQWTIDFQSESQLAMYWDEQAFLSQYSELTTSTAPTERSVNKDQTTARKVDELDAFYASMGDVFKSGPTSSNPVSSASTLASRPDPIVSTSVLTAPAPELPALPTAAKMDKDQLAGIAAAQAAEQLAKAEEKRKRKAASMISTVGISGGGLKISKQLQKWSTKQVELSGESPTAPTIEEDQKQLPAPLGQTAPQVSTTTTATTEAAPGFYDPDELLDLKLVACLLCQRRLKTVQDLRKHQSLSDLHKKNLQDPVAVTNALKKSRGSETDAAPTSSTSPAKAPPPQEKSEEEPKYRDRAAERRQIFGQPDFPLPPQNRNLGGHGRGGSGSGSGSSYGRYEDTIIPEQPTKDGIKEDNIGNRLLKSMGWKEGQGLGKDGAGITAPIEASGYSQGVGIGAGLARKPGGVQRGPLSNYAETVKDLARRRYEQSG</sequence>
<feature type="compositionally biased region" description="Low complexity" evidence="5">
    <location>
        <begin position="508"/>
        <end position="517"/>
    </location>
</feature>
<evidence type="ECO:0000313" key="9">
    <source>
        <dbReference type="Proteomes" id="UP000696485"/>
    </source>
</evidence>
<reference evidence="8" key="1">
    <citation type="journal article" date="2020" name="Fungal Divers.">
        <title>Resolving the Mortierellaceae phylogeny through synthesis of multi-gene phylogenetics and phylogenomics.</title>
        <authorList>
            <person name="Vandepol N."/>
            <person name="Liber J."/>
            <person name="Desiro A."/>
            <person name="Na H."/>
            <person name="Kennedy M."/>
            <person name="Barry K."/>
            <person name="Grigoriev I.V."/>
            <person name="Miller A.N."/>
            <person name="O'Donnell K."/>
            <person name="Stajich J.E."/>
            <person name="Bonito G."/>
        </authorList>
    </citation>
    <scope>NUCLEOTIDE SEQUENCE</scope>
    <source>
        <strain evidence="8">NVP1</strain>
    </source>
</reference>
<evidence type="ECO:0000256" key="4">
    <source>
        <dbReference type="PROSITE-ProRule" id="PRU00176"/>
    </source>
</evidence>
<evidence type="ECO:0000259" key="7">
    <source>
        <dbReference type="PROSITE" id="PS50174"/>
    </source>
</evidence>
<dbReference type="GO" id="GO:0003723">
    <property type="term" value="F:RNA binding"/>
    <property type="evidence" value="ECO:0007669"/>
    <property type="project" value="UniProtKB-UniRule"/>
</dbReference>
<dbReference type="AlphaFoldDB" id="A0A9P5VN47"/>
<feature type="region of interest" description="Disordered" evidence="5">
    <location>
        <begin position="479"/>
        <end position="517"/>
    </location>
</feature>